<dbReference type="Pfam" id="PF04263">
    <property type="entry name" value="TPK_catalytic"/>
    <property type="match status" value="1"/>
</dbReference>
<dbReference type="InterPro" id="IPR053149">
    <property type="entry name" value="TPK"/>
</dbReference>
<dbReference type="AlphaFoldDB" id="A0A6A8D8Y0"/>
<dbReference type="EC" id="2.7.6.2" evidence="5"/>
<dbReference type="SUPFAM" id="SSF63862">
    <property type="entry name" value="Thiamin pyrophosphokinase, substrate-binding domain"/>
    <property type="match status" value="1"/>
</dbReference>
<dbReference type="InterPro" id="IPR006282">
    <property type="entry name" value="Thi_PPkinase"/>
</dbReference>
<evidence type="ECO:0000256" key="4">
    <source>
        <dbReference type="ARBA" id="ARBA00022840"/>
    </source>
</evidence>
<dbReference type="EMBL" id="WJNG01000004">
    <property type="protein sequence ID" value="MRH42215.1"/>
    <property type="molecule type" value="Genomic_DNA"/>
</dbReference>
<dbReference type="PANTHER" id="PTHR41299">
    <property type="entry name" value="THIAMINE PYROPHOSPHOKINASE"/>
    <property type="match status" value="1"/>
</dbReference>
<evidence type="ECO:0000256" key="1">
    <source>
        <dbReference type="ARBA" id="ARBA00022679"/>
    </source>
</evidence>
<dbReference type="OrthoDB" id="9804377at2"/>
<dbReference type="GO" id="GO:0030975">
    <property type="term" value="F:thiamine binding"/>
    <property type="evidence" value="ECO:0007669"/>
    <property type="project" value="InterPro"/>
</dbReference>
<protein>
    <recommendedName>
        <fullName evidence="5">Thiamine diphosphokinase</fullName>
        <ecNumber evidence="5">2.7.6.2</ecNumber>
    </recommendedName>
</protein>
<accession>A0A6A8D8Y0</accession>
<dbReference type="CDD" id="cd07995">
    <property type="entry name" value="TPK"/>
    <property type="match status" value="1"/>
</dbReference>
<organism evidence="7 8">
    <name type="scientific">Aquibacillus halophilus</name>
    <dbReference type="NCBI Taxonomy" id="930132"/>
    <lineage>
        <taxon>Bacteria</taxon>
        <taxon>Bacillati</taxon>
        <taxon>Bacillota</taxon>
        <taxon>Bacilli</taxon>
        <taxon>Bacillales</taxon>
        <taxon>Bacillaceae</taxon>
        <taxon>Aquibacillus</taxon>
    </lineage>
</organism>
<dbReference type="Gene3D" id="3.40.50.10240">
    <property type="entry name" value="Thiamin pyrophosphokinase, catalytic domain"/>
    <property type="match status" value="1"/>
</dbReference>
<dbReference type="GO" id="GO:0006772">
    <property type="term" value="P:thiamine metabolic process"/>
    <property type="evidence" value="ECO:0007669"/>
    <property type="project" value="UniProtKB-UniRule"/>
</dbReference>
<reference evidence="7" key="1">
    <citation type="submission" date="2019-11" db="EMBL/GenBank/DDBJ databases">
        <authorList>
            <person name="Li J."/>
        </authorList>
    </citation>
    <scope>NUCLEOTIDE SEQUENCE</scope>
    <source>
        <strain evidence="7">B6B</strain>
    </source>
</reference>
<dbReference type="Pfam" id="PF04265">
    <property type="entry name" value="TPK_B1_binding"/>
    <property type="match status" value="1"/>
</dbReference>
<dbReference type="SMART" id="SM00983">
    <property type="entry name" value="TPK_B1_binding"/>
    <property type="match status" value="1"/>
</dbReference>
<keyword evidence="4" id="KW-0067">ATP-binding</keyword>
<dbReference type="GO" id="GO:0009229">
    <property type="term" value="P:thiamine diphosphate biosynthetic process"/>
    <property type="evidence" value="ECO:0007669"/>
    <property type="project" value="InterPro"/>
</dbReference>
<gene>
    <name evidence="7" type="ORF">GH741_05925</name>
</gene>
<evidence type="ECO:0000313" key="8">
    <source>
        <dbReference type="Proteomes" id="UP000799092"/>
    </source>
</evidence>
<feature type="domain" description="Thiamin pyrophosphokinase thiamin-binding" evidence="6">
    <location>
        <begin position="142"/>
        <end position="208"/>
    </location>
</feature>
<dbReference type="GO" id="GO:0004788">
    <property type="term" value="F:thiamine diphosphokinase activity"/>
    <property type="evidence" value="ECO:0007669"/>
    <property type="project" value="UniProtKB-UniRule"/>
</dbReference>
<proteinExistence type="predicted"/>
<keyword evidence="3 7" id="KW-0418">Kinase</keyword>
<dbReference type="InterPro" id="IPR036759">
    <property type="entry name" value="TPK_catalytic_sf"/>
</dbReference>
<evidence type="ECO:0000313" key="7">
    <source>
        <dbReference type="EMBL" id="MRH42215.1"/>
    </source>
</evidence>
<dbReference type="InterPro" id="IPR007373">
    <property type="entry name" value="Thiamin_PyroPKinase_B1-bd"/>
</dbReference>
<dbReference type="RefSeq" id="WP_153735868.1">
    <property type="nucleotide sequence ID" value="NZ_WJNG01000004.1"/>
</dbReference>
<evidence type="ECO:0000256" key="3">
    <source>
        <dbReference type="ARBA" id="ARBA00022777"/>
    </source>
</evidence>
<keyword evidence="2" id="KW-0547">Nucleotide-binding</keyword>
<comment type="caution">
    <text evidence="7">The sequence shown here is derived from an EMBL/GenBank/DDBJ whole genome shotgun (WGS) entry which is preliminary data.</text>
</comment>
<dbReference type="InterPro" id="IPR007371">
    <property type="entry name" value="TPK_catalytic"/>
</dbReference>
<dbReference type="InterPro" id="IPR036371">
    <property type="entry name" value="TPK_B1-bd_sf"/>
</dbReference>
<name>A0A6A8D8Y0_9BACI</name>
<dbReference type="GO" id="GO:0005524">
    <property type="term" value="F:ATP binding"/>
    <property type="evidence" value="ECO:0007669"/>
    <property type="project" value="UniProtKB-KW"/>
</dbReference>
<dbReference type="GO" id="GO:0016301">
    <property type="term" value="F:kinase activity"/>
    <property type="evidence" value="ECO:0007669"/>
    <property type="project" value="UniProtKB-KW"/>
</dbReference>
<dbReference type="SUPFAM" id="SSF63999">
    <property type="entry name" value="Thiamin pyrophosphokinase, catalytic domain"/>
    <property type="match status" value="1"/>
</dbReference>
<evidence type="ECO:0000256" key="2">
    <source>
        <dbReference type="ARBA" id="ARBA00022741"/>
    </source>
</evidence>
<keyword evidence="1 7" id="KW-0808">Transferase</keyword>
<dbReference type="NCBIfam" id="TIGR01378">
    <property type="entry name" value="thi_PPkinase"/>
    <property type="match status" value="1"/>
</dbReference>
<evidence type="ECO:0000256" key="5">
    <source>
        <dbReference type="NCBIfam" id="TIGR01378"/>
    </source>
</evidence>
<sequence>MSTIAIVAGGPTNNIPILQSYNAEINTWIGADKGAMTLLNQKITPDIAIGDFDSITESELKLVKQESHHFEIFPIEKDETDLELAVKKALELKPTKIYLFGVTGGRLDHGMASIQLLYKLIEEKVSGIIIDGSNQMELKAPGVYHIYDDPIYSNISFLPFSQKVIGISLEGFYYSLSNTTINWGSTLCISNKLLLEKGTFSFREGILLVIKSRDVLN</sequence>
<dbReference type="Proteomes" id="UP000799092">
    <property type="component" value="Unassembled WGS sequence"/>
</dbReference>
<dbReference type="PANTHER" id="PTHR41299:SF1">
    <property type="entry name" value="THIAMINE PYROPHOSPHOKINASE"/>
    <property type="match status" value="1"/>
</dbReference>
<keyword evidence="8" id="KW-1185">Reference proteome</keyword>
<evidence type="ECO:0000259" key="6">
    <source>
        <dbReference type="SMART" id="SM00983"/>
    </source>
</evidence>